<name>A0AA36BAA1_OCTVU</name>
<keyword evidence="3" id="KW-1185">Reference proteome</keyword>
<evidence type="ECO:0000313" key="2">
    <source>
        <dbReference type="EMBL" id="CAI9730333.1"/>
    </source>
</evidence>
<dbReference type="AlphaFoldDB" id="A0AA36BAA1"/>
<gene>
    <name evidence="2" type="ORF">OCTVUL_1B025857</name>
</gene>
<organism evidence="2 3">
    <name type="scientific">Octopus vulgaris</name>
    <name type="common">Common octopus</name>
    <dbReference type="NCBI Taxonomy" id="6645"/>
    <lineage>
        <taxon>Eukaryota</taxon>
        <taxon>Metazoa</taxon>
        <taxon>Spiralia</taxon>
        <taxon>Lophotrochozoa</taxon>
        <taxon>Mollusca</taxon>
        <taxon>Cephalopoda</taxon>
        <taxon>Coleoidea</taxon>
        <taxon>Octopodiformes</taxon>
        <taxon>Octopoda</taxon>
        <taxon>Incirrata</taxon>
        <taxon>Octopodidae</taxon>
        <taxon>Octopus</taxon>
    </lineage>
</organism>
<proteinExistence type="predicted"/>
<evidence type="ECO:0000256" key="1">
    <source>
        <dbReference type="SAM" id="MobiDB-lite"/>
    </source>
</evidence>
<protein>
    <submittedName>
        <fullName evidence="2">Uncharacterized protein</fullName>
    </submittedName>
</protein>
<feature type="region of interest" description="Disordered" evidence="1">
    <location>
        <begin position="34"/>
        <end position="98"/>
    </location>
</feature>
<dbReference type="EMBL" id="OX597824">
    <property type="protein sequence ID" value="CAI9730333.1"/>
    <property type="molecule type" value="Genomic_DNA"/>
</dbReference>
<accession>A0AA36BAA1</accession>
<sequence>MQKQTMTISGRYWVISGISVIFCRYRPVINTTSKRAPVFSNDDSEYQRRMLPKPPPVVQLPKERVSQPRMSSPEPSRYPQPTDIHYTPKERSANVAPPNLLGKSEQLLHEAPGALKQGSTSLLNRYHNSHF</sequence>
<reference evidence="2" key="1">
    <citation type="submission" date="2023-08" db="EMBL/GenBank/DDBJ databases">
        <authorList>
            <person name="Alioto T."/>
            <person name="Alioto T."/>
            <person name="Gomez Garrido J."/>
        </authorList>
    </citation>
    <scope>NUCLEOTIDE SEQUENCE</scope>
</reference>
<dbReference type="Proteomes" id="UP001162480">
    <property type="component" value="Chromosome 11"/>
</dbReference>
<evidence type="ECO:0000313" key="3">
    <source>
        <dbReference type="Proteomes" id="UP001162480"/>
    </source>
</evidence>